<evidence type="ECO:0000256" key="5">
    <source>
        <dbReference type="ARBA" id="ARBA00022884"/>
    </source>
</evidence>
<dbReference type="InterPro" id="IPR020843">
    <property type="entry name" value="ER"/>
</dbReference>
<dbReference type="FunFam" id="3.90.180.10:FF:000016">
    <property type="entry name" value="Quinone oxidoreductase"/>
    <property type="match status" value="1"/>
</dbReference>
<dbReference type="GeneTree" id="ENSGT00940000154882"/>
<evidence type="ECO:0000313" key="8">
    <source>
        <dbReference type="Ensembl" id="ENSCINP00000008403.3"/>
    </source>
</evidence>
<dbReference type="HOGENOM" id="CLU_026673_3_1_1"/>
<keyword evidence="3" id="KW-0963">Cytoplasm</keyword>
<dbReference type="GO" id="GO:0070402">
    <property type="term" value="F:NADPH binding"/>
    <property type="evidence" value="ECO:0000318"/>
    <property type="project" value="GO_Central"/>
</dbReference>
<keyword evidence="9" id="KW-1185">Reference proteome</keyword>
<dbReference type="Gene3D" id="3.90.180.10">
    <property type="entry name" value="Medium-chain alcohol dehydrogenases, catalytic domain"/>
    <property type="match status" value="1"/>
</dbReference>
<evidence type="ECO:0000256" key="1">
    <source>
        <dbReference type="ARBA" id="ARBA00004496"/>
    </source>
</evidence>
<dbReference type="FunFam" id="3.40.50.720:FF:000244">
    <property type="entry name" value="quinone oxidoreductase"/>
    <property type="match status" value="1"/>
</dbReference>
<dbReference type="GO" id="GO:0003730">
    <property type="term" value="F:mRNA 3'-UTR binding"/>
    <property type="evidence" value="ECO:0000318"/>
    <property type="project" value="GO_Central"/>
</dbReference>
<dbReference type="SUPFAM" id="SSF51735">
    <property type="entry name" value="NAD(P)-binding Rossmann-fold domains"/>
    <property type="match status" value="1"/>
</dbReference>
<evidence type="ECO:0000256" key="2">
    <source>
        <dbReference type="ARBA" id="ARBA00010371"/>
    </source>
</evidence>
<dbReference type="PANTHER" id="PTHR44154">
    <property type="entry name" value="QUINONE OXIDOREDUCTASE"/>
    <property type="match status" value="1"/>
</dbReference>
<dbReference type="InParanoid" id="F6Z1B8"/>
<evidence type="ECO:0000313" key="9">
    <source>
        <dbReference type="Proteomes" id="UP000008144"/>
    </source>
</evidence>
<evidence type="ECO:0000256" key="4">
    <source>
        <dbReference type="ARBA" id="ARBA00022857"/>
    </source>
</evidence>
<dbReference type="AlphaFoldDB" id="F6Z1B8"/>
<reference evidence="9" key="1">
    <citation type="journal article" date="2002" name="Science">
        <title>The draft genome of Ciona intestinalis: insights into chordate and vertebrate origins.</title>
        <authorList>
            <person name="Dehal P."/>
            <person name="Satou Y."/>
            <person name="Campbell R.K."/>
            <person name="Chapman J."/>
            <person name="Degnan B."/>
            <person name="De Tomaso A."/>
            <person name="Davidson B."/>
            <person name="Di Gregorio A."/>
            <person name="Gelpke M."/>
            <person name="Goodstein D.M."/>
            <person name="Harafuji N."/>
            <person name="Hastings K.E."/>
            <person name="Ho I."/>
            <person name="Hotta K."/>
            <person name="Huang W."/>
            <person name="Kawashima T."/>
            <person name="Lemaire P."/>
            <person name="Martinez D."/>
            <person name="Meinertzhagen I.A."/>
            <person name="Necula S."/>
            <person name="Nonaka M."/>
            <person name="Putnam N."/>
            <person name="Rash S."/>
            <person name="Saiga H."/>
            <person name="Satake M."/>
            <person name="Terry A."/>
            <person name="Yamada L."/>
            <person name="Wang H.G."/>
            <person name="Awazu S."/>
            <person name="Azumi K."/>
            <person name="Boore J."/>
            <person name="Branno M."/>
            <person name="Chin-Bow S."/>
            <person name="DeSantis R."/>
            <person name="Doyle S."/>
            <person name="Francino P."/>
            <person name="Keys D.N."/>
            <person name="Haga S."/>
            <person name="Hayashi H."/>
            <person name="Hino K."/>
            <person name="Imai K.S."/>
            <person name="Inaba K."/>
            <person name="Kano S."/>
            <person name="Kobayashi K."/>
            <person name="Kobayashi M."/>
            <person name="Lee B.I."/>
            <person name="Makabe K.W."/>
            <person name="Manohar C."/>
            <person name="Matassi G."/>
            <person name="Medina M."/>
            <person name="Mochizuki Y."/>
            <person name="Mount S."/>
            <person name="Morishita T."/>
            <person name="Miura S."/>
            <person name="Nakayama A."/>
            <person name="Nishizaka S."/>
            <person name="Nomoto H."/>
            <person name="Ohta F."/>
            <person name="Oishi K."/>
            <person name="Rigoutsos I."/>
            <person name="Sano M."/>
            <person name="Sasaki A."/>
            <person name="Sasakura Y."/>
            <person name="Shoguchi E."/>
            <person name="Shin-i T."/>
            <person name="Spagnuolo A."/>
            <person name="Stainier D."/>
            <person name="Suzuki M.M."/>
            <person name="Tassy O."/>
            <person name="Takatori N."/>
            <person name="Tokuoka M."/>
            <person name="Yagi K."/>
            <person name="Yoshizaki F."/>
            <person name="Wada S."/>
            <person name="Zhang C."/>
            <person name="Hyatt P.D."/>
            <person name="Larimer F."/>
            <person name="Detter C."/>
            <person name="Doggett N."/>
            <person name="Glavina T."/>
            <person name="Hawkins T."/>
            <person name="Richardson P."/>
            <person name="Lucas S."/>
            <person name="Kohara Y."/>
            <person name="Levine M."/>
            <person name="Satoh N."/>
            <person name="Rokhsar D.S."/>
        </authorList>
    </citation>
    <scope>NUCLEOTIDE SEQUENCE [LARGE SCALE GENOMIC DNA]</scope>
</reference>
<dbReference type="InterPro" id="IPR051603">
    <property type="entry name" value="Zinc-ADH_QOR/CCCR"/>
</dbReference>
<dbReference type="CDD" id="cd08253">
    <property type="entry name" value="zeta_crystallin"/>
    <property type="match status" value="1"/>
</dbReference>
<evidence type="ECO:0000256" key="6">
    <source>
        <dbReference type="ARBA" id="ARBA00022990"/>
    </source>
</evidence>
<dbReference type="STRING" id="7719.ENSCINP00000008403"/>
<dbReference type="PANTHER" id="PTHR44154:SF1">
    <property type="entry name" value="QUINONE OXIDOREDUCTASE"/>
    <property type="match status" value="1"/>
</dbReference>
<feature type="domain" description="Enoyl reductase (ER)" evidence="7">
    <location>
        <begin position="17"/>
        <end position="328"/>
    </location>
</feature>
<dbReference type="OMA" id="KGMTAHY"/>
<comment type="similarity">
    <text evidence="2">Belongs to the zinc-containing alcohol dehydrogenase family. Quinone oxidoreductase subfamily.</text>
</comment>
<dbReference type="Pfam" id="PF08240">
    <property type="entry name" value="ADH_N"/>
    <property type="match status" value="1"/>
</dbReference>
<reference evidence="8" key="4">
    <citation type="submission" date="2025-09" db="UniProtKB">
        <authorList>
            <consortium name="Ensembl"/>
        </authorList>
    </citation>
    <scope>IDENTIFICATION</scope>
</reference>
<keyword evidence="4" id="KW-0521">NADP</keyword>
<protein>
    <recommendedName>
        <fullName evidence="7">Enoyl reductase (ER) domain-containing protein</fullName>
    </recommendedName>
</protein>
<dbReference type="InterPro" id="IPR013149">
    <property type="entry name" value="ADH-like_C"/>
</dbReference>
<dbReference type="GO" id="GO:0003960">
    <property type="term" value="F:quinone reductase (NADPH) activity"/>
    <property type="evidence" value="ECO:0000318"/>
    <property type="project" value="GO_Central"/>
</dbReference>
<dbReference type="InterPro" id="IPR011032">
    <property type="entry name" value="GroES-like_sf"/>
</dbReference>
<dbReference type="SUPFAM" id="SSF50129">
    <property type="entry name" value="GroES-like"/>
    <property type="match status" value="1"/>
</dbReference>
<dbReference type="EMBL" id="EAAA01002338">
    <property type="status" value="NOT_ANNOTATED_CDS"/>
    <property type="molecule type" value="Genomic_DNA"/>
</dbReference>
<accession>F6Z1B8</accession>
<dbReference type="SMART" id="SM00829">
    <property type="entry name" value="PKS_ER"/>
    <property type="match status" value="1"/>
</dbReference>
<keyword evidence="6" id="KW-0007">Acetylation</keyword>
<dbReference type="GO" id="GO:0005829">
    <property type="term" value="C:cytosol"/>
    <property type="evidence" value="ECO:0000318"/>
    <property type="project" value="GO_Central"/>
</dbReference>
<sequence>PVLSTTVMRGVLVSKFGDPDVLEIRRDLPIPKPEANEVLVKVAAVGVNPVDTYIRSGNYARLPVLPYIPGNDMAGTVVFAGADVKNVKEGERVASFMHVKSGAYAEYCVVNSNWLVSLPDDYDFRKGAAVGTPYFTAYRALFTKGNAKPSDIVLVHGASGGVGMAVCQFALSQGITVYGTAGSDEGIKAVRTQGIKKVFNHREEGYTEKIMKATGGKGPDLIIEMLSNVNLNRDLQMLAPNGRVIIVGCRGPIEINPRLMMGKESRVEGVGLFVTPQNDFSNMSKIITAGLKQGWLDPAVGSEYSLNSAEKAHKDIIHNKGAQGKMVLIV</sequence>
<comment type="subcellular location">
    <subcellularLocation>
        <location evidence="1">Cytoplasm</location>
    </subcellularLocation>
</comment>
<dbReference type="Proteomes" id="UP000008144">
    <property type="component" value="Chromosome 7"/>
</dbReference>
<reference evidence="8" key="2">
    <citation type="journal article" date="2008" name="Genome Biol.">
        <title>Improved genome assembly and evidence-based global gene model set for the chordate Ciona intestinalis: new insight into intron and operon populations.</title>
        <authorList>
            <person name="Satou Y."/>
            <person name="Mineta K."/>
            <person name="Ogasawara M."/>
            <person name="Sasakura Y."/>
            <person name="Shoguchi E."/>
            <person name="Ueno K."/>
            <person name="Yamada L."/>
            <person name="Matsumoto J."/>
            <person name="Wasserscheid J."/>
            <person name="Dewar K."/>
            <person name="Wiley G.B."/>
            <person name="Macmil S.L."/>
            <person name="Roe B.A."/>
            <person name="Zeller R.W."/>
            <person name="Hastings K.E."/>
            <person name="Lemaire P."/>
            <person name="Lindquist E."/>
            <person name="Endo T."/>
            <person name="Hotta K."/>
            <person name="Inaba K."/>
        </authorList>
    </citation>
    <scope>NUCLEOTIDE SEQUENCE [LARGE SCALE GENOMIC DNA]</scope>
    <source>
        <strain evidence="8">wild type</strain>
    </source>
</reference>
<evidence type="ECO:0000259" key="7">
    <source>
        <dbReference type="SMART" id="SM00829"/>
    </source>
</evidence>
<dbReference type="FunCoup" id="F6Z1B8">
    <property type="interactions" value="345"/>
</dbReference>
<keyword evidence="5" id="KW-0694">RNA-binding</keyword>
<evidence type="ECO:0000256" key="3">
    <source>
        <dbReference type="ARBA" id="ARBA00022490"/>
    </source>
</evidence>
<proteinExistence type="inferred from homology"/>
<dbReference type="InterPro" id="IPR036291">
    <property type="entry name" value="NAD(P)-bd_dom_sf"/>
</dbReference>
<name>F6Z1B8_CIOIN</name>
<dbReference type="Gene3D" id="3.40.50.720">
    <property type="entry name" value="NAD(P)-binding Rossmann-like Domain"/>
    <property type="match status" value="1"/>
</dbReference>
<organism evidence="8 9">
    <name type="scientific">Ciona intestinalis</name>
    <name type="common">Transparent sea squirt</name>
    <name type="synonym">Ascidia intestinalis</name>
    <dbReference type="NCBI Taxonomy" id="7719"/>
    <lineage>
        <taxon>Eukaryota</taxon>
        <taxon>Metazoa</taxon>
        <taxon>Chordata</taxon>
        <taxon>Tunicata</taxon>
        <taxon>Ascidiacea</taxon>
        <taxon>Phlebobranchia</taxon>
        <taxon>Cionidae</taxon>
        <taxon>Ciona</taxon>
    </lineage>
</organism>
<dbReference type="InterPro" id="IPR013154">
    <property type="entry name" value="ADH-like_N"/>
</dbReference>
<reference evidence="8" key="3">
    <citation type="submission" date="2025-08" db="UniProtKB">
        <authorList>
            <consortium name="Ensembl"/>
        </authorList>
    </citation>
    <scope>IDENTIFICATION</scope>
</reference>
<dbReference type="Pfam" id="PF00107">
    <property type="entry name" value="ADH_zinc_N"/>
    <property type="match status" value="1"/>
</dbReference>
<dbReference type="Ensembl" id="ENSCINT00000008403.3">
    <property type="protein sequence ID" value="ENSCINP00000008403.3"/>
    <property type="gene ID" value="ENSCING00000004079.3"/>
</dbReference>